<dbReference type="OrthoDB" id="2130169at2759"/>
<proteinExistence type="predicted"/>
<dbReference type="PANTHER" id="PTHR48079">
    <property type="entry name" value="PROTEIN YEEZ"/>
    <property type="match status" value="1"/>
</dbReference>
<dbReference type="PANTHER" id="PTHR48079:SF6">
    <property type="entry name" value="NAD(P)-BINDING DOMAIN-CONTAINING PROTEIN-RELATED"/>
    <property type="match status" value="1"/>
</dbReference>
<dbReference type="AlphaFoldDB" id="A0A9W9CU83"/>
<dbReference type="GO" id="GO:0004029">
    <property type="term" value="F:aldehyde dehydrogenase (NAD+) activity"/>
    <property type="evidence" value="ECO:0007669"/>
    <property type="project" value="TreeGrafter"/>
</dbReference>
<dbReference type="InterPro" id="IPR016040">
    <property type="entry name" value="NAD(P)-bd_dom"/>
</dbReference>
<dbReference type="Gene3D" id="3.40.50.720">
    <property type="entry name" value="NAD(P)-binding Rossmann-like Domain"/>
    <property type="match status" value="1"/>
</dbReference>
<evidence type="ECO:0000313" key="3">
    <source>
        <dbReference type="Proteomes" id="UP001140453"/>
    </source>
</evidence>
<dbReference type="SUPFAM" id="SSF51735">
    <property type="entry name" value="NAD(P)-binding Rossmann-fold domains"/>
    <property type="match status" value="1"/>
</dbReference>
<gene>
    <name evidence="2" type="ORF">N0V93_006142</name>
</gene>
<dbReference type="InterPro" id="IPR036291">
    <property type="entry name" value="NAD(P)-bd_dom_sf"/>
</dbReference>
<feature type="domain" description="NAD(P)-binding" evidence="1">
    <location>
        <begin position="8"/>
        <end position="167"/>
    </location>
</feature>
<name>A0A9W9CU83_9PEZI</name>
<accession>A0A9W9CU83</accession>
<organism evidence="2 3">
    <name type="scientific">Gnomoniopsis smithogilvyi</name>
    <dbReference type="NCBI Taxonomy" id="1191159"/>
    <lineage>
        <taxon>Eukaryota</taxon>
        <taxon>Fungi</taxon>
        <taxon>Dikarya</taxon>
        <taxon>Ascomycota</taxon>
        <taxon>Pezizomycotina</taxon>
        <taxon>Sordariomycetes</taxon>
        <taxon>Sordariomycetidae</taxon>
        <taxon>Diaporthales</taxon>
        <taxon>Gnomoniaceae</taxon>
        <taxon>Gnomoniopsis</taxon>
    </lineage>
</organism>
<dbReference type="Pfam" id="PF13460">
    <property type="entry name" value="NAD_binding_10"/>
    <property type="match status" value="1"/>
</dbReference>
<dbReference type="EMBL" id="JAPEVB010000004">
    <property type="protein sequence ID" value="KAJ4388683.1"/>
    <property type="molecule type" value="Genomic_DNA"/>
</dbReference>
<dbReference type="InterPro" id="IPR051783">
    <property type="entry name" value="NAD(P)-dependent_oxidoreduct"/>
</dbReference>
<comment type="caution">
    <text evidence="2">The sequence shown here is derived from an EMBL/GenBank/DDBJ whole genome shotgun (WGS) entry which is preliminary data.</text>
</comment>
<evidence type="ECO:0000259" key="1">
    <source>
        <dbReference type="Pfam" id="PF13460"/>
    </source>
</evidence>
<dbReference type="Proteomes" id="UP001140453">
    <property type="component" value="Unassembled WGS sequence"/>
</dbReference>
<dbReference type="GO" id="GO:0005737">
    <property type="term" value="C:cytoplasm"/>
    <property type="evidence" value="ECO:0007669"/>
    <property type="project" value="TreeGrafter"/>
</dbReference>
<keyword evidence="3" id="KW-1185">Reference proteome</keyword>
<sequence length="362" mass="39316">MPKILCIGGTGHVGGAVLHKLLEQHAEENLQVKVLVRDEDKSKRLVAKYPRVETIIGHMEEHEKVEAAARDADIVINTAPDISHNAGIEAILAGLKGHNPKSYYIHTSGASLIWDEPEGLKDARLWDDIADIGELSSLKEKHTHAVTDIIVRNAASDVNVAIVSPGFVGGLSPSIEHPTPITTPAILTTARAFGSGFQIAQGENASAWIHVNDLTNIFLILIDDAIATLAGTPIKRAEELQLWGPEAYYFGTEENIVFSDFMQALTPVLLEQGVVKSGEIRSVNVTEAARISLAGPGKEYDPLAPPPPADSWAMHISVMYGINMRIQSSRMKKLGWEPEKGALARSLPDVVSRYLELEKQNA</sequence>
<protein>
    <recommendedName>
        <fullName evidence="1">NAD(P)-binding domain-containing protein</fullName>
    </recommendedName>
</protein>
<evidence type="ECO:0000313" key="2">
    <source>
        <dbReference type="EMBL" id="KAJ4388683.1"/>
    </source>
</evidence>
<reference evidence="2" key="1">
    <citation type="submission" date="2022-10" db="EMBL/GenBank/DDBJ databases">
        <title>Tapping the CABI collections for fungal endophytes: first genome assemblies for Collariella, Neodidymelliopsis, Ascochyta clinopodiicola, Didymella pomorum, Didymosphaeria variabile, Neocosmospora piperis and Neocucurbitaria cava.</title>
        <authorList>
            <person name="Hill R."/>
        </authorList>
    </citation>
    <scope>NUCLEOTIDE SEQUENCE</scope>
    <source>
        <strain evidence="2">IMI 355082</strain>
    </source>
</reference>